<protein>
    <submittedName>
        <fullName evidence="1">Uncharacterized protein</fullName>
    </submittedName>
</protein>
<accession>H6RD63</accession>
<evidence type="ECO:0000313" key="2">
    <source>
        <dbReference type="Proteomes" id="UP000008190"/>
    </source>
</evidence>
<dbReference type="AlphaFoldDB" id="H6RD63"/>
<name>H6RD63_NOCCG</name>
<keyword evidence="2" id="KW-1185">Reference proteome</keyword>
<dbReference type="STRING" id="1127134.NOCYR_3146"/>
<gene>
    <name evidence="1" type="ordered locus">NOCYR_3146</name>
</gene>
<sequence length="57" mass="6231">MICASQHVWVNVQRLTRSAVASMEVGGYSQVWEVSPESGRIENDSGREGFATLGYAI</sequence>
<dbReference type="Proteomes" id="UP000008190">
    <property type="component" value="Chromosome"/>
</dbReference>
<proteinExistence type="predicted"/>
<dbReference type="HOGENOM" id="CLU_2992163_0_0_11"/>
<evidence type="ECO:0000313" key="1">
    <source>
        <dbReference type="EMBL" id="CCF63911.1"/>
    </source>
</evidence>
<reference evidence="1 2" key="1">
    <citation type="journal article" date="2012" name="J. Bacteriol.">
        <title>Genome sequence of the human- and animal-pathogenic strain Nocardia cyriacigeorgica GUH-2.</title>
        <authorList>
            <person name="Zoropogui A."/>
            <person name="Pujic P."/>
            <person name="Normand P."/>
            <person name="Barbe V."/>
            <person name="Beaman B."/>
            <person name="Beaman L."/>
            <person name="Boiron P."/>
            <person name="Colinon C."/>
            <person name="Deredjian A."/>
            <person name="Graindorge A."/>
            <person name="Mangenot S."/>
            <person name="Nazaret S."/>
            <person name="Neto M."/>
            <person name="Petit S."/>
            <person name="Roche D."/>
            <person name="Vallenet D."/>
            <person name="Rodriguez-Nava V."/>
            <person name="Richard Y."/>
            <person name="Cournoyer B."/>
            <person name="Blaha D."/>
        </authorList>
    </citation>
    <scope>NUCLEOTIDE SEQUENCE [LARGE SCALE GENOMIC DNA]</scope>
    <source>
        <strain evidence="1 2">GUH-2</strain>
    </source>
</reference>
<dbReference type="EMBL" id="FO082843">
    <property type="protein sequence ID" value="CCF63911.1"/>
    <property type="molecule type" value="Genomic_DNA"/>
</dbReference>
<organism evidence="1 2">
    <name type="scientific">Nocardia cyriacigeorgica (strain GUH-2)</name>
    <dbReference type="NCBI Taxonomy" id="1127134"/>
    <lineage>
        <taxon>Bacteria</taxon>
        <taxon>Bacillati</taxon>
        <taxon>Actinomycetota</taxon>
        <taxon>Actinomycetes</taxon>
        <taxon>Mycobacteriales</taxon>
        <taxon>Nocardiaceae</taxon>
        <taxon>Nocardia</taxon>
    </lineage>
</organism>
<dbReference type="KEGG" id="ncy:NOCYR_3146"/>